<keyword evidence="3" id="KW-0482">Metalloprotease</keyword>
<dbReference type="PANTHER" id="PTHR36435">
    <property type="entry name" value="SLR1288 PROTEIN"/>
    <property type="match status" value="1"/>
</dbReference>
<feature type="transmembrane region" description="Helical" evidence="1">
    <location>
        <begin position="132"/>
        <end position="153"/>
    </location>
</feature>
<keyword evidence="3" id="KW-0645">Protease</keyword>
<keyword evidence="1" id="KW-1133">Transmembrane helix</keyword>
<dbReference type="InterPro" id="IPR003675">
    <property type="entry name" value="Rce1/LyrA-like_dom"/>
</dbReference>
<dbReference type="PANTHER" id="PTHR36435:SF1">
    <property type="entry name" value="CAAX AMINO TERMINAL PROTEASE FAMILY PROTEIN"/>
    <property type="match status" value="1"/>
</dbReference>
<sequence length="231" mass="26121">MEQEKKTSVWKTLSILIVFPILYMLFGETYIAKELFANKNLDYYIPFWGGIIILHWTSVFVIMRFLKSEGKTLADIGYKLSRKGTLLLVGGYFLIAFLLVVGIEVMLSNVELDNSRFGNLSGLIPKTTPHRLFFLFLVLSTGLCEEIVYRGFAINQLEKIGLNKWLALIIAALIFIGIHGINAYSGSFIFYFGGGIMFGLVFLFSKRLLPSIILHLAINLSAMMAILELMR</sequence>
<accession>A0A5C6ZFM0</accession>
<dbReference type="Proteomes" id="UP000321578">
    <property type="component" value="Unassembled WGS sequence"/>
</dbReference>
<dbReference type="AlphaFoldDB" id="A0A5C6ZFM0"/>
<dbReference type="GO" id="GO:0004175">
    <property type="term" value="F:endopeptidase activity"/>
    <property type="evidence" value="ECO:0007669"/>
    <property type="project" value="UniProtKB-ARBA"/>
</dbReference>
<feature type="transmembrane region" description="Helical" evidence="1">
    <location>
        <begin position="86"/>
        <end position="107"/>
    </location>
</feature>
<dbReference type="GO" id="GO:0006508">
    <property type="term" value="P:proteolysis"/>
    <property type="evidence" value="ECO:0007669"/>
    <property type="project" value="UniProtKB-KW"/>
</dbReference>
<organism evidence="3 4">
    <name type="scientific">Subsaximicrobium wynnwilliamsii</name>
    <dbReference type="NCBI Taxonomy" id="291179"/>
    <lineage>
        <taxon>Bacteria</taxon>
        <taxon>Pseudomonadati</taxon>
        <taxon>Bacteroidota</taxon>
        <taxon>Flavobacteriia</taxon>
        <taxon>Flavobacteriales</taxon>
        <taxon>Flavobacteriaceae</taxon>
        <taxon>Subsaximicrobium</taxon>
    </lineage>
</organism>
<keyword evidence="1" id="KW-0812">Transmembrane</keyword>
<feature type="transmembrane region" description="Helical" evidence="1">
    <location>
        <begin position="43"/>
        <end position="66"/>
    </location>
</feature>
<evidence type="ECO:0000313" key="3">
    <source>
        <dbReference type="EMBL" id="TXD88035.1"/>
    </source>
</evidence>
<feature type="transmembrane region" description="Helical" evidence="1">
    <location>
        <begin position="212"/>
        <end position="230"/>
    </location>
</feature>
<feature type="transmembrane region" description="Helical" evidence="1">
    <location>
        <begin position="165"/>
        <end position="182"/>
    </location>
</feature>
<name>A0A5C6ZFM0_9FLAO</name>
<reference evidence="3 4" key="1">
    <citation type="submission" date="2019-08" db="EMBL/GenBank/DDBJ databases">
        <title>Genomes of Subsaximicrobium wynnwilliamsii strains.</title>
        <authorList>
            <person name="Bowman J.P."/>
        </authorList>
    </citation>
    <scope>NUCLEOTIDE SEQUENCE [LARGE SCALE GENOMIC DNA]</scope>
    <source>
        <strain evidence="3 4">2-80-2</strain>
    </source>
</reference>
<dbReference type="GO" id="GO:0008237">
    <property type="term" value="F:metallopeptidase activity"/>
    <property type="evidence" value="ECO:0007669"/>
    <property type="project" value="UniProtKB-KW"/>
</dbReference>
<evidence type="ECO:0000256" key="1">
    <source>
        <dbReference type="SAM" id="Phobius"/>
    </source>
</evidence>
<evidence type="ECO:0000313" key="4">
    <source>
        <dbReference type="Proteomes" id="UP000321578"/>
    </source>
</evidence>
<feature type="transmembrane region" description="Helical" evidence="1">
    <location>
        <begin position="188"/>
        <end position="205"/>
    </location>
</feature>
<keyword evidence="4" id="KW-1185">Reference proteome</keyword>
<dbReference type="OrthoDB" id="9807747at2"/>
<keyword evidence="1" id="KW-0472">Membrane</keyword>
<evidence type="ECO:0000259" key="2">
    <source>
        <dbReference type="Pfam" id="PF02517"/>
    </source>
</evidence>
<dbReference type="RefSeq" id="WP_147087253.1">
    <property type="nucleotide sequence ID" value="NZ_VORM01000016.1"/>
</dbReference>
<dbReference type="Pfam" id="PF02517">
    <property type="entry name" value="Rce1-like"/>
    <property type="match status" value="1"/>
</dbReference>
<feature type="domain" description="CAAX prenyl protease 2/Lysostaphin resistance protein A-like" evidence="2">
    <location>
        <begin position="132"/>
        <end position="220"/>
    </location>
</feature>
<gene>
    <name evidence="3" type="ORF">ESY86_14190</name>
</gene>
<feature type="transmembrane region" description="Helical" evidence="1">
    <location>
        <begin position="12"/>
        <end position="31"/>
    </location>
</feature>
<keyword evidence="3" id="KW-0378">Hydrolase</keyword>
<protein>
    <submittedName>
        <fullName evidence="3">CPBP family intramembrane metalloprotease</fullName>
    </submittedName>
</protein>
<comment type="caution">
    <text evidence="3">The sequence shown here is derived from an EMBL/GenBank/DDBJ whole genome shotgun (WGS) entry which is preliminary data.</text>
</comment>
<dbReference type="InterPro" id="IPR052710">
    <property type="entry name" value="CAAX_protease"/>
</dbReference>
<dbReference type="EMBL" id="VORO01000017">
    <property type="protein sequence ID" value="TXD88035.1"/>
    <property type="molecule type" value="Genomic_DNA"/>
</dbReference>
<proteinExistence type="predicted"/>
<dbReference type="GO" id="GO:0080120">
    <property type="term" value="P:CAAX-box protein maturation"/>
    <property type="evidence" value="ECO:0007669"/>
    <property type="project" value="UniProtKB-ARBA"/>
</dbReference>